<evidence type="ECO:0000256" key="1">
    <source>
        <dbReference type="SAM" id="SignalP"/>
    </source>
</evidence>
<feature type="chain" id="PRO_5045972984" evidence="1">
    <location>
        <begin position="24"/>
        <end position="128"/>
    </location>
</feature>
<proteinExistence type="predicted"/>
<dbReference type="PANTHER" id="PTHR36919:SF2">
    <property type="entry name" value="BLL6627 PROTEIN"/>
    <property type="match status" value="1"/>
</dbReference>
<organism evidence="3 4">
    <name type="scientific">Sphingomonas daechungensis</name>
    <dbReference type="NCBI Taxonomy" id="1176646"/>
    <lineage>
        <taxon>Bacteria</taxon>
        <taxon>Pseudomonadati</taxon>
        <taxon>Pseudomonadota</taxon>
        <taxon>Alphaproteobacteria</taxon>
        <taxon>Sphingomonadales</taxon>
        <taxon>Sphingomonadaceae</taxon>
        <taxon>Sphingomonas</taxon>
    </lineage>
</organism>
<dbReference type="EMBL" id="CP060780">
    <property type="protein sequence ID" value="QNP44039.1"/>
    <property type="molecule type" value="Genomic_DNA"/>
</dbReference>
<keyword evidence="4" id="KW-1185">Reference proteome</keyword>
<feature type="signal peptide" evidence="1">
    <location>
        <begin position="1"/>
        <end position="23"/>
    </location>
</feature>
<protein>
    <submittedName>
        <fullName evidence="3">DUF2147 domain-containing protein</fullName>
    </submittedName>
</protein>
<evidence type="ECO:0000313" key="3">
    <source>
        <dbReference type="EMBL" id="QNP44039.1"/>
    </source>
</evidence>
<evidence type="ECO:0000259" key="2">
    <source>
        <dbReference type="Pfam" id="PF09917"/>
    </source>
</evidence>
<keyword evidence="1" id="KW-0732">Signal</keyword>
<dbReference type="PANTHER" id="PTHR36919">
    <property type="entry name" value="BLR1215 PROTEIN"/>
    <property type="match status" value="1"/>
</dbReference>
<reference evidence="3 4" key="1">
    <citation type="submission" date="2020-08" db="EMBL/GenBank/DDBJ databases">
        <title>Genome sequence of Sphingomonas daechungensis KACC 18115T.</title>
        <authorList>
            <person name="Hyun D.-W."/>
            <person name="Bae J.-W."/>
        </authorList>
    </citation>
    <scope>NUCLEOTIDE SEQUENCE [LARGE SCALE GENOMIC DNA]</scope>
    <source>
        <strain evidence="3 4">KACC 18115</strain>
    </source>
</reference>
<dbReference type="InterPro" id="IPR019223">
    <property type="entry name" value="DUF2147"/>
</dbReference>
<name>A0ABX6T3M4_9SPHN</name>
<dbReference type="Proteomes" id="UP000516134">
    <property type="component" value="Chromosome"/>
</dbReference>
<dbReference type="Pfam" id="PF09917">
    <property type="entry name" value="DUF2147"/>
    <property type="match status" value="1"/>
</dbReference>
<evidence type="ECO:0000313" key="4">
    <source>
        <dbReference type="Proteomes" id="UP000516134"/>
    </source>
</evidence>
<gene>
    <name evidence="3" type="ORF">H9L15_05525</name>
</gene>
<sequence>MKRIILSIATAALALASTTPAFAQALEGKWANSKRSVIVQVAKCGEAYCGTVSWATPKNKAKGAEPGTRVLTDLRPVSDGVYKGKAYEPKRNIRGSATVHQVGPNTMVVKGCAVFGVFCSEQRWTRVS</sequence>
<feature type="domain" description="DUF2147" evidence="2">
    <location>
        <begin position="28"/>
        <end position="126"/>
    </location>
</feature>
<dbReference type="Gene3D" id="2.40.128.520">
    <property type="match status" value="1"/>
</dbReference>
<dbReference type="RefSeq" id="WP_187715461.1">
    <property type="nucleotide sequence ID" value="NZ_BAABJC010000001.1"/>
</dbReference>
<accession>A0ABX6T3M4</accession>